<evidence type="ECO:0000313" key="3">
    <source>
        <dbReference type="Proteomes" id="UP000233551"/>
    </source>
</evidence>
<gene>
    <name evidence="2" type="ORF">CRG98_014139</name>
</gene>
<dbReference type="EMBL" id="PGOL01000750">
    <property type="protein sequence ID" value="PKI65481.1"/>
    <property type="molecule type" value="Genomic_DNA"/>
</dbReference>
<comment type="caution">
    <text evidence="2">The sequence shown here is derived from an EMBL/GenBank/DDBJ whole genome shotgun (WGS) entry which is preliminary data.</text>
</comment>
<feature type="compositionally biased region" description="Gly residues" evidence="1">
    <location>
        <begin position="61"/>
        <end position="72"/>
    </location>
</feature>
<name>A0A2I0KAB3_PUNGR</name>
<keyword evidence="3" id="KW-1185">Reference proteome</keyword>
<organism evidence="2 3">
    <name type="scientific">Punica granatum</name>
    <name type="common">Pomegranate</name>
    <dbReference type="NCBI Taxonomy" id="22663"/>
    <lineage>
        <taxon>Eukaryota</taxon>
        <taxon>Viridiplantae</taxon>
        <taxon>Streptophyta</taxon>
        <taxon>Embryophyta</taxon>
        <taxon>Tracheophyta</taxon>
        <taxon>Spermatophyta</taxon>
        <taxon>Magnoliopsida</taxon>
        <taxon>eudicotyledons</taxon>
        <taxon>Gunneridae</taxon>
        <taxon>Pentapetalae</taxon>
        <taxon>rosids</taxon>
        <taxon>malvids</taxon>
        <taxon>Myrtales</taxon>
        <taxon>Lythraceae</taxon>
        <taxon>Punica</taxon>
    </lineage>
</organism>
<feature type="region of interest" description="Disordered" evidence="1">
    <location>
        <begin position="52"/>
        <end position="79"/>
    </location>
</feature>
<reference evidence="2 3" key="1">
    <citation type="submission" date="2017-11" db="EMBL/GenBank/DDBJ databases">
        <title>De-novo sequencing of pomegranate (Punica granatum L.) genome.</title>
        <authorList>
            <person name="Akparov Z."/>
            <person name="Amiraslanov A."/>
            <person name="Hajiyeva S."/>
            <person name="Abbasov M."/>
            <person name="Kaur K."/>
            <person name="Hamwieh A."/>
            <person name="Solovyev V."/>
            <person name="Salamov A."/>
            <person name="Braich B."/>
            <person name="Kosarev P."/>
            <person name="Mahmoud A."/>
            <person name="Hajiyev E."/>
            <person name="Babayeva S."/>
            <person name="Izzatullayeva V."/>
            <person name="Mammadov A."/>
            <person name="Mammadov A."/>
            <person name="Sharifova S."/>
            <person name="Ojaghi J."/>
            <person name="Eynullazada K."/>
            <person name="Bayramov B."/>
            <person name="Abdulazimova A."/>
            <person name="Shahmuradov I."/>
        </authorList>
    </citation>
    <scope>NUCLEOTIDE SEQUENCE [LARGE SCALE GENOMIC DNA]</scope>
    <source>
        <strain evidence="3">cv. AG2017</strain>
        <tissue evidence="2">Leaf</tissue>
    </source>
</reference>
<dbReference type="Proteomes" id="UP000233551">
    <property type="component" value="Unassembled WGS sequence"/>
</dbReference>
<evidence type="ECO:0000256" key="1">
    <source>
        <dbReference type="SAM" id="MobiDB-lite"/>
    </source>
</evidence>
<proteinExistence type="predicted"/>
<sequence length="171" mass="17975">MLTMSTEELQSFLAGHEERRLYAAVQNTPSVVSSLAPLSGILGPPPGEVNYANSHNNQGRCGNGSGKGNGKGGKGKGKGNLIRFSGRVDTRAKLAISECSLGLLGLPNFGLHSLPILLAAQLYSATRFLGRLSTLGPKPQFFVNYAIVPVTPRISVNSVTFLGLRLLSGTP</sequence>
<evidence type="ECO:0000313" key="2">
    <source>
        <dbReference type="EMBL" id="PKI65481.1"/>
    </source>
</evidence>
<dbReference type="AlphaFoldDB" id="A0A2I0KAB3"/>
<protein>
    <submittedName>
        <fullName evidence="2">Uncharacterized protein</fullName>
    </submittedName>
</protein>
<accession>A0A2I0KAB3</accession>